<name>A0A1X1RNH1_MYCFA</name>
<dbReference type="AlphaFoldDB" id="A0A1X1RNH1"/>
<dbReference type="InterPro" id="IPR009057">
    <property type="entry name" value="Homeodomain-like_sf"/>
</dbReference>
<dbReference type="EMBL" id="LQOJ01000005">
    <property type="protein sequence ID" value="ORV10040.1"/>
    <property type="molecule type" value="Genomic_DNA"/>
</dbReference>
<keyword evidence="2" id="KW-0229">DNA integration</keyword>
<dbReference type="PROSITE" id="PS00397">
    <property type="entry name" value="RECOMBINASES_1"/>
    <property type="match status" value="1"/>
</dbReference>
<dbReference type="SUPFAM" id="SSF53041">
    <property type="entry name" value="Resolvase-like"/>
    <property type="match status" value="1"/>
</dbReference>
<dbReference type="InterPro" id="IPR006119">
    <property type="entry name" value="Resolv_N"/>
</dbReference>
<dbReference type="SUPFAM" id="SSF46689">
    <property type="entry name" value="Homeodomain-like"/>
    <property type="match status" value="1"/>
</dbReference>
<evidence type="ECO:0000256" key="4">
    <source>
        <dbReference type="ARBA" id="ARBA00023172"/>
    </source>
</evidence>
<dbReference type="Pfam" id="PF02796">
    <property type="entry name" value="HTH_7"/>
    <property type="match status" value="1"/>
</dbReference>
<evidence type="ECO:0000256" key="2">
    <source>
        <dbReference type="ARBA" id="ARBA00022908"/>
    </source>
</evidence>
<keyword evidence="3" id="KW-0238">DNA-binding</keyword>
<proteinExistence type="inferred from homology"/>
<comment type="caution">
    <text evidence="5">The sequence shown here is derived from an EMBL/GenBank/DDBJ whole genome shotgun (WGS) entry which is preliminary data.</text>
</comment>
<dbReference type="PANTHER" id="PTHR30461">
    <property type="entry name" value="DNA-INVERTASE FROM LAMBDOID PROPHAGE"/>
    <property type="match status" value="1"/>
</dbReference>
<keyword evidence="6" id="KW-1185">Reference proteome</keyword>
<accession>A0A1X1RNH1</accession>
<dbReference type="RefSeq" id="WP_085092467.1">
    <property type="nucleotide sequence ID" value="NZ_AP022603.1"/>
</dbReference>
<dbReference type="GO" id="GO:0015074">
    <property type="term" value="P:DNA integration"/>
    <property type="evidence" value="ECO:0007669"/>
    <property type="project" value="UniProtKB-KW"/>
</dbReference>
<dbReference type="InterPro" id="IPR006120">
    <property type="entry name" value="Resolvase_HTH_dom"/>
</dbReference>
<dbReference type="FunFam" id="3.40.50.1390:FF:000001">
    <property type="entry name" value="DNA recombinase"/>
    <property type="match status" value="1"/>
</dbReference>
<dbReference type="OrthoDB" id="3405463at2"/>
<dbReference type="Proteomes" id="UP000193484">
    <property type="component" value="Unassembled WGS sequence"/>
</dbReference>
<dbReference type="CDD" id="cd00569">
    <property type="entry name" value="HTH_Hin_like"/>
    <property type="match status" value="1"/>
</dbReference>
<dbReference type="SMART" id="SM00857">
    <property type="entry name" value="Resolvase"/>
    <property type="match status" value="1"/>
</dbReference>
<dbReference type="Gene3D" id="1.10.10.60">
    <property type="entry name" value="Homeodomain-like"/>
    <property type="match status" value="1"/>
</dbReference>
<dbReference type="Gene3D" id="3.40.50.1390">
    <property type="entry name" value="Resolvase, N-terminal catalytic domain"/>
    <property type="match status" value="1"/>
</dbReference>
<evidence type="ECO:0000313" key="5">
    <source>
        <dbReference type="EMBL" id="ORV10040.1"/>
    </source>
</evidence>
<evidence type="ECO:0000256" key="3">
    <source>
        <dbReference type="ARBA" id="ARBA00023125"/>
    </source>
</evidence>
<dbReference type="PANTHER" id="PTHR30461:SF2">
    <property type="entry name" value="SERINE RECOMBINASE PINE-RELATED"/>
    <property type="match status" value="1"/>
</dbReference>
<dbReference type="GO" id="GO:0000150">
    <property type="term" value="F:DNA strand exchange activity"/>
    <property type="evidence" value="ECO:0007669"/>
    <property type="project" value="InterPro"/>
</dbReference>
<dbReference type="PROSITE" id="PS51736">
    <property type="entry name" value="RECOMBINASES_3"/>
    <property type="match status" value="1"/>
</dbReference>
<comment type="similarity">
    <text evidence="1">Belongs to the site-specific recombinase resolvase family.</text>
</comment>
<keyword evidence="4" id="KW-0233">DNA recombination</keyword>
<organism evidence="5 6">
    <name type="scientific">Mycolicibacterium fallax</name>
    <name type="common">Mycobacterium fallax</name>
    <dbReference type="NCBI Taxonomy" id="1793"/>
    <lineage>
        <taxon>Bacteria</taxon>
        <taxon>Bacillati</taxon>
        <taxon>Actinomycetota</taxon>
        <taxon>Actinomycetes</taxon>
        <taxon>Mycobacteriales</taxon>
        <taxon>Mycobacteriaceae</taxon>
        <taxon>Mycolicibacterium</taxon>
    </lineage>
</organism>
<protein>
    <submittedName>
        <fullName evidence="5">Uncharacterized protein</fullName>
    </submittedName>
</protein>
<reference evidence="5 6" key="1">
    <citation type="submission" date="2016-01" db="EMBL/GenBank/DDBJ databases">
        <title>The new phylogeny of the genus Mycobacterium.</title>
        <authorList>
            <person name="Tarcisio F."/>
            <person name="Conor M."/>
            <person name="Antonella G."/>
            <person name="Elisabetta G."/>
            <person name="Giulia F.S."/>
            <person name="Sara T."/>
            <person name="Anna F."/>
            <person name="Clotilde B."/>
            <person name="Roberto B."/>
            <person name="Veronica D.S."/>
            <person name="Fabio R."/>
            <person name="Monica P."/>
            <person name="Olivier J."/>
            <person name="Enrico T."/>
            <person name="Nicola S."/>
        </authorList>
    </citation>
    <scope>NUCLEOTIDE SEQUENCE [LARGE SCALE GENOMIC DNA]</scope>
    <source>
        <strain evidence="5 6">DSM 44179</strain>
    </source>
</reference>
<dbReference type="CDD" id="cd03768">
    <property type="entry name" value="SR_ResInv"/>
    <property type="match status" value="1"/>
</dbReference>
<dbReference type="InterPro" id="IPR050639">
    <property type="entry name" value="SSR_resolvase"/>
</dbReference>
<evidence type="ECO:0000313" key="6">
    <source>
        <dbReference type="Proteomes" id="UP000193484"/>
    </source>
</evidence>
<dbReference type="Pfam" id="PF00239">
    <property type="entry name" value="Resolvase"/>
    <property type="match status" value="1"/>
</dbReference>
<evidence type="ECO:0000256" key="1">
    <source>
        <dbReference type="ARBA" id="ARBA00009913"/>
    </source>
</evidence>
<gene>
    <name evidence="5" type="ORF">AWC04_01030</name>
</gene>
<dbReference type="InterPro" id="IPR036162">
    <property type="entry name" value="Resolvase-like_N_sf"/>
</dbReference>
<dbReference type="InterPro" id="IPR006118">
    <property type="entry name" value="Recombinase_CS"/>
</dbReference>
<dbReference type="GO" id="GO:0003677">
    <property type="term" value="F:DNA binding"/>
    <property type="evidence" value="ECO:0007669"/>
    <property type="project" value="UniProtKB-KW"/>
</dbReference>
<sequence length="185" mass="20043">MLIGYARVSTADQNADLQLRALEAAGVEKVYTDQGVSGSLASRPEWDKCLDMLREGDVLCVWRLDRAARSLRNLLDLVELLSQRGVHLRSLTESIDTSSASGRLVLSVFGALAEFERELIRERTAAGLEAARARGARIGRPAAVTRDQLAQAQTLVSAGHRVGDVAKTLGVGRSTLYRALREDAA</sequence>